<evidence type="ECO:0000313" key="2">
    <source>
        <dbReference type="EMBL" id="MXQ53306.1"/>
    </source>
</evidence>
<feature type="transmembrane region" description="Helical" evidence="1">
    <location>
        <begin position="113"/>
        <end position="138"/>
    </location>
</feature>
<keyword evidence="3" id="KW-1185">Reference proteome</keyword>
<dbReference type="Pfam" id="PF09515">
    <property type="entry name" value="Thia_YuaJ"/>
    <property type="match status" value="1"/>
</dbReference>
<keyword evidence="1" id="KW-1133">Transmembrane helix</keyword>
<dbReference type="Proteomes" id="UP000430692">
    <property type="component" value="Unassembled WGS sequence"/>
</dbReference>
<protein>
    <submittedName>
        <fullName evidence="2">Energy-coupled thiamine transporter ThiT</fullName>
    </submittedName>
</protein>
<dbReference type="EMBL" id="WUUL01000003">
    <property type="protein sequence ID" value="MXQ53306.1"/>
    <property type="molecule type" value="Genomic_DNA"/>
</dbReference>
<evidence type="ECO:0000313" key="3">
    <source>
        <dbReference type="Proteomes" id="UP000430692"/>
    </source>
</evidence>
<dbReference type="GO" id="GO:0005886">
    <property type="term" value="C:plasma membrane"/>
    <property type="evidence" value="ECO:0007669"/>
    <property type="project" value="InterPro"/>
</dbReference>
<dbReference type="Gene3D" id="1.10.1760.20">
    <property type="match status" value="1"/>
</dbReference>
<feature type="transmembrane region" description="Helical" evidence="1">
    <location>
        <begin position="83"/>
        <end position="101"/>
    </location>
</feature>
<dbReference type="InterPro" id="IPR012651">
    <property type="entry name" value="Thia_Transptr_ThiT"/>
</dbReference>
<gene>
    <name evidence="2" type="primary">thiT</name>
    <name evidence="2" type="ORF">GSM42_06075</name>
</gene>
<dbReference type="GO" id="GO:0015234">
    <property type="term" value="F:thiamine transmembrane transporter activity"/>
    <property type="evidence" value="ECO:0007669"/>
    <property type="project" value="InterPro"/>
</dbReference>
<organism evidence="2 3">
    <name type="scientific">Shimazuella alba</name>
    <dbReference type="NCBI Taxonomy" id="2690964"/>
    <lineage>
        <taxon>Bacteria</taxon>
        <taxon>Bacillati</taxon>
        <taxon>Bacillota</taxon>
        <taxon>Bacilli</taxon>
        <taxon>Bacillales</taxon>
        <taxon>Thermoactinomycetaceae</taxon>
        <taxon>Shimazuella</taxon>
    </lineage>
</organism>
<comment type="caution">
    <text evidence="2">The sequence shown here is derived from an EMBL/GenBank/DDBJ whole genome shotgun (WGS) entry which is preliminary data.</text>
</comment>
<accession>A0A6I4VU11</accession>
<keyword evidence="1" id="KW-0812">Transmembrane</keyword>
<dbReference type="RefSeq" id="WP_160800659.1">
    <property type="nucleotide sequence ID" value="NZ_WUUL01000003.1"/>
</dbReference>
<sequence length="184" mass="20019">MNQRSKVITLVETSIIASLAIVLNLLTPFQLWPNGGSVTLTMVPIAILAFRRGIGAGITAGLLTGLILLVLPGAFYANPIQVILDYPIAFALLGFAGWTSIKDISKPSRQIIKVIMGLFTAGILRLLSHFLSGVIFFADYAPKGQSPYVYSFIYNASYILPEIIISIIFVIVLLYTAPKLFQAK</sequence>
<feature type="transmembrane region" description="Helical" evidence="1">
    <location>
        <begin position="57"/>
        <end position="77"/>
    </location>
</feature>
<feature type="transmembrane region" description="Helical" evidence="1">
    <location>
        <begin position="7"/>
        <end position="26"/>
    </location>
</feature>
<dbReference type="AlphaFoldDB" id="A0A6I4VU11"/>
<feature type="transmembrane region" description="Helical" evidence="1">
    <location>
        <begin position="158"/>
        <end position="177"/>
    </location>
</feature>
<feature type="transmembrane region" description="Helical" evidence="1">
    <location>
        <begin position="32"/>
        <end position="50"/>
    </location>
</feature>
<dbReference type="NCBIfam" id="TIGR02357">
    <property type="entry name" value="ECF_ThiT_YuaJ"/>
    <property type="match status" value="1"/>
</dbReference>
<name>A0A6I4VU11_9BACL</name>
<evidence type="ECO:0000256" key="1">
    <source>
        <dbReference type="SAM" id="Phobius"/>
    </source>
</evidence>
<keyword evidence="1" id="KW-0472">Membrane</keyword>
<proteinExistence type="predicted"/>
<reference evidence="2 3" key="1">
    <citation type="submission" date="2019-12" db="EMBL/GenBank/DDBJ databases">
        <title>Whole-genome analyses of novel actinobacteria.</title>
        <authorList>
            <person name="Sahin N."/>
            <person name="Saygin H."/>
        </authorList>
    </citation>
    <scope>NUCLEOTIDE SEQUENCE [LARGE SCALE GENOMIC DNA]</scope>
    <source>
        <strain evidence="2 3">KC615</strain>
    </source>
</reference>